<evidence type="ECO:0000313" key="1">
    <source>
        <dbReference type="EMBL" id="TNJ37234.1"/>
    </source>
</evidence>
<organism evidence="1 2">
    <name type="scientific">Prosthecochloris vibrioformis</name>
    <name type="common">Chlorobium vibrioforme</name>
    <dbReference type="NCBI Taxonomy" id="1098"/>
    <lineage>
        <taxon>Bacteria</taxon>
        <taxon>Pseudomonadati</taxon>
        <taxon>Chlorobiota</taxon>
        <taxon>Chlorobiia</taxon>
        <taxon>Chlorobiales</taxon>
        <taxon>Chlorobiaceae</taxon>
        <taxon>Prosthecochloris</taxon>
    </lineage>
</organism>
<proteinExistence type="predicted"/>
<sequence>MKLSITEERAGSDFHTWRQALYCSGERRTDLEHWLFLRVSGVLFGGKPGELIIIKPINWGLPMECVLCHAGTFSSAWGLRYKALAVSRESVKLIIYKEERVEKRLKQASRKILHTALKYPVGLTPQSFLHEVSMRWQASGEIPHEIGIALGYPLKDVWGFMGLRRCRCSGSCGWQIFGDPKPSWRVRDRYLKARSMAERLLEAA</sequence>
<dbReference type="Proteomes" id="UP000309544">
    <property type="component" value="Unassembled WGS sequence"/>
</dbReference>
<dbReference type="EMBL" id="VDCI01000002">
    <property type="protein sequence ID" value="TNJ37234.1"/>
    <property type="molecule type" value="Genomic_DNA"/>
</dbReference>
<dbReference type="Pfam" id="PF12672">
    <property type="entry name" value="DUF3793"/>
    <property type="match status" value="1"/>
</dbReference>
<dbReference type="RefSeq" id="WP_068866540.1">
    <property type="nucleotide sequence ID" value="NZ_VDCI01000002.1"/>
</dbReference>
<reference evidence="1 2" key="1">
    <citation type="submission" date="2019-05" db="EMBL/GenBank/DDBJ databases">
        <title>Draft Whole-Genome sequence of the green sulfur bacterium Prosthecochloris vibrioformis DSM 260.</title>
        <authorList>
            <person name="Meyer T.E."/>
            <person name="Kyndt J.A."/>
        </authorList>
    </citation>
    <scope>NUCLEOTIDE SEQUENCE [LARGE SCALE GENOMIC DNA]</scope>
    <source>
        <strain evidence="1 2">DSM 260</strain>
    </source>
</reference>
<protein>
    <submittedName>
        <fullName evidence="1">DUF3793 family protein</fullName>
    </submittedName>
</protein>
<name>A0A5C4S197_PROVB</name>
<dbReference type="AlphaFoldDB" id="A0A5C4S197"/>
<gene>
    <name evidence="1" type="ORF">FGF68_03150</name>
</gene>
<accession>A0A5C4S197</accession>
<comment type="caution">
    <text evidence="1">The sequence shown here is derived from an EMBL/GenBank/DDBJ whole genome shotgun (WGS) entry which is preliminary data.</text>
</comment>
<dbReference type="InterPro" id="IPR024523">
    <property type="entry name" value="DUF3793"/>
</dbReference>
<keyword evidence="2" id="KW-1185">Reference proteome</keyword>
<evidence type="ECO:0000313" key="2">
    <source>
        <dbReference type="Proteomes" id="UP000309544"/>
    </source>
</evidence>